<feature type="compositionally biased region" description="Basic residues" evidence="1">
    <location>
        <begin position="362"/>
        <end position="392"/>
    </location>
</feature>
<feature type="compositionally biased region" description="Basic and acidic residues" evidence="1">
    <location>
        <begin position="25"/>
        <end position="44"/>
    </location>
</feature>
<sequence>MPDTEDILNGLLDSINKAQDEVDSSYERNNKAAEQRAAKRREIGPDDDFVDKSGLSDAGNSQRPRANLKRALSEDDFLAQFEQSLDDSESQRGEAPASSGSEKYDLPDGEDVSPYFSSIGQPKKKDSSNPRDDLIDNIDTIVSNAKKKAGDSILPDKKPEPKPEPGKKEAPKPKEKKQAAKSVDVETDSAKQEEDDPLLQPEFASDMFDNDDFSDTSAKDVNLMDESGDDRDLSDMLAGDGELTDIGDMLEADENGTVLKESADKFEDSAESEVPDLDGEIPGADSEPSGDSPAPKDDAPKKKGLAALIEKIKSIFSKSGEGDGEVTESDIIGDHDISPDDLAAENEGIMAEAAKQEEAKEKKKKKAKKEKPKKAPKEKKPKAKKEPKPKKPKPVDNSPLVPKNVIVVFFVLAISLFALIFAAINILPQSQQKKSLKAEYTQQQYPVVYAKLAGRDPDKLSDDEKKMLESSKLAGELSVKYSIYEGAMKRKEYDYALDALIRGKAAYEENKSKASSLDIKSYYEDYGKRISSALKEQFEISDSEAKKLAAIDDREDYTNQIKAILKQKGLTPADDSNN</sequence>
<accession>A0A6N7IY47</accession>
<feature type="compositionally biased region" description="Basic and acidic residues" evidence="1">
    <location>
        <begin position="148"/>
        <end position="178"/>
    </location>
</feature>
<feature type="region of interest" description="Disordered" evidence="1">
    <location>
        <begin position="19"/>
        <end position="304"/>
    </location>
</feature>
<protein>
    <submittedName>
        <fullName evidence="3">Uncharacterized protein</fullName>
    </submittedName>
</protein>
<evidence type="ECO:0000256" key="1">
    <source>
        <dbReference type="SAM" id="MobiDB-lite"/>
    </source>
</evidence>
<keyword evidence="2" id="KW-1133">Transmembrane helix</keyword>
<feature type="compositionally biased region" description="Acidic residues" evidence="1">
    <location>
        <begin position="242"/>
        <end position="254"/>
    </location>
</feature>
<evidence type="ECO:0000313" key="4">
    <source>
        <dbReference type="Proteomes" id="UP000460257"/>
    </source>
</evidence>
<keyword evidence="2" id="KW-0812">Transmembrane</keyword>
<evidence type="ECO:0000256" key="2">
    <source>
        <dbReference type="SAM" id="Phobius"/>
    </source>
</evidence>
<feature type="region of interest" description="Disordered" evidence="1">
    <location>
        <begin position="317"/>
        <end position="397"/>
    </location>
</feature>
<keyword evidence="4" id="KW-1185">Reference proteome</keyword>
<dbReference type="Proteomes" id="UP000460257">
    <property type="component" value="Unassembled WGS sequence"/>
</dbReference>
<feature type="transmembrane region" description="Helical" evidence="2">
    <location>
        <begin position="405"/>
        <end position="427"/>
    </location>
</feature>
<comment type="caution">
    <text evidence="3">The sequence shown here is derived from an EMBL/GenBank/DDBJ whole genome shotgun (WGS) entry which is preliminary data.</text>
</comment>
<feature type="compositionally biased region" description="Acidic residues" evidence="1">
    <location>
        <begin position="269"/>
        <end position="279"/>
    </location>
</feature>
<reference evidence="3" key="1">
    <citation type="journal article" date="2020" name="Appl. Environ. Microbiol.">
        <title>Medium-Chain Fatty Acid Synthesis by 'Candidatus Weimeria bifida' gen. nov., sp. nov., and 'Candidatus Pseudoramibacter fermentans' sp. nov.</title>
        <authorList>
            <person name="Scarborough M.J."/>
            <person name="Myers K.S."/>
            <person name="Donohue T.J."/>
            <person name="Noguera D.R."/>
        </authorList>
    </citation>
    <scope>NUCLEOTIDE SEQUENCE</scope>
    <source>
        <strain evidence="3">LCO1.1</strain>
    </source>
</reference>
<name>A0A6N7IY47_9FIRM</name>
<proteinExistence type="predicted"/>
<keyword evidence="2" id="KW-0472">Membrane</keyword>
<dbReference type="EMBL" id="VOGC01000002">
    <property type="protein sequence ID" value="MQN00546.1"/>
    <property type="molecule type" value="Genomic_DNA"/>
</dbReference>
<gene>
    <name evidence="3" type="ORF">FRC54_00890</name>
</gene>
<dbReference type="AlphaFoldDB" id="A0A6N7IY47"/>
<feature type="compositionally biased region" description="Basic and acidic residues" evidence="1">
    <location>
        <begin position="123"/>
        <end position="134"/>
    </location>
</feature>
<organism evidence="3 4">
    <name type="scientific">Candidatus Weimeria bifida</name>
    <dbReference type="NCBI Taxonomy" id="2599074"/>
    <lineage>
        <taxon>Bacteria</taxon>
        <taxon>Bacillati</taxon>
        <taxon>Bacillota</taxon>
        <taxon>Clostridia</taxon>
        <taxon>Lachnospirales</taxon>
        <taxon>Lachnospiraceae</taxon>
        <taxon>Candidatus Weimeria</taxon>
    </lineage>
</organism>
<evidence type="ECO:0000313" key="3">
    <source>
        <dbReference type="EMBL" id="MQN00546.1"/>
    </source>
</evidence>